<evidence type="ECO:0000313" key="3">
    <source>
        <dbReference type="Proteomes" id="UP000298264"/>
    </source>
</evidence>
<keyword evidence="1" id="KW-1133">Transmembrane helix</keyword>
<evidence type="ECO:0000313" key="2">
    <source>
        <dbReference type="EMBL" id="TGN14523.1"/>
    </source>
</evidence>
<keyword evidence="3" id="KW-1185">Reference proteome</keyword>
<accession>A0A4R9LSU0</accession>
<comment type="caution">
    <text evidence="2">The sequence shown here is derived from an EMBL/GenBank/DDBJ whole genome shotgun (WGS) entry which is preliminary data.</text>
</comment>
<gene>
    <name evidence="2" type="ORF">EHS11_00575</name>
</gene>
<reference evidence="2" key="1">
    <citation type="journal article" date="2019" name="PLoS Negl. Trop. Dis.">
        <title>Revisiting the worldwide diversity of Leptospira species in the environment.</title>
        <authorList>
            <person name="Vincent A.T."/>
            <person name="Schiettekatte O."/>
            <person name="Bourhy P."/>
            <person name="Veyrier F.J."/>
            <person name="Picardeau M."/>
        </authorList>
    </citation>
    <scope>NUCLEOTIDE SEQUENCE [LARGE SCALE GENOMIC DNA]</scope>
    <source>
        <strain evidence="2">201400974</strain>
    </source>
</reference>
<evidence type="ECO:0000256" key="1">
    <source>
        <dbReference type="SAM" id="Phobius"/>
    </source>
</evidence>
<sequence length="89" mass="10492">MERKKVKRWEELTNDHSLEKRVTAQVTNRFKKERKQVRTILGAVSILFLLTNTLVFNEHLPVSNDLPHHVSMLVDEWDTGYLAYLGQEE</sequence>
<dbReference type="Proteomes" id="UP000298264">
    <property type="component" value="Unassembled WGS sequence"/>
</dbReference>
<protein>
    <submittedName>
        <fullName evidence="2">Uncharacterized protein</fullName>
    </submittedName>
</protein>
<keyword evidence="1" id="KW-0472">Membrane</keyword>
<proteinExistence type="predicted"/>
<dbReference type="AlphaFoldDB" id="A0A4R9LSU0"/>
<dbReference type="RefSeq" id="WP_135762476.1">
    <property type="nucleotide sequence ID" value="NZ_RQHV01000002.1"/>
</dbReference>
<name>A0A4R9LSU0_9LEPT</name>
<organism evidence="2 3">
    <name type="scientific">Leptospira ilyithenensis</name>
    <dbReference type="NCBI Taxonomy" id="2484901"/>
    <lineage>
        <taxon>Bacteria</taxon>
        <taxon>Pseudomonadati</taxon>
        <taxon>Spirochaetota</taxon>
        <taxon>Spirochaetia</taxon>
        <taxon>Leptospirales</taxon>
        <taxon>Leptospiraceae</taxon>
        <taxon>Leptospira</taxon>
    </lineage>
</organism>
<keyword evidence="1" id="KW-0812">Transmembrane</keyword>
<dbReference type="EMBL" id="RQHV01000002">
    <property type="protein sequence ID" value="TGN14523.1"/>
    <property type="molecule type" value="Genomic_DNA"/>
</dbReference>
<dbReference type="OrthoDB" id="344931at2"/>
<feature type="transmembrane region" description="Helical" evidence="1">
    <location>
        <begin position="39"/>
        <end position="56"/>
    </location>
</feature>